<feature type="transmembrane region" description="Helical" evidence="2">
    <location>
        <begin position="15"/>
        <end position="34"/>
    </location>
</feature>
<organism evidence="3 4">
    <name type="scientific">Blastopirellula marina</name>
    <dbReference type="NCBI Taxonomy" id="124"/>
    <lineage>
        <taxon>Bacteria</taxon>
        <taxon>Pseudomonadati</taxon>
        <taxon>Planctomycetota</taxon>
        <taxon>Planctomycetia</taxon>
        <taxon>Pirellulales</taxon>
        <taxon>Pirellulaceae</taxon>
        <taxon>Blastopirellula</taxon>
    </lineage>
</organism>
<feature type="transmembrane region" description="Helical" evidence="2">
    <location>
        <begin position="41"/>
        <end position="61"/>
    </location>
</feature>
<gene>
    <name evidence="3" type="ORF">C5Y98_00720</name>
</gene>
<comment type="caution">
    <text evidence="3">The sequence shown here is derived from an EMBL/GenBank/DDBJ whole genome shotgun (WGS) entry which is preliminary data.</text>
</comment>
<feature type="region of interest" description="Disordered" evidence="1">
    <location>
        <begin position="75"/>
        <end position="99"/>
    </location>
</feature>
<feature type="transmembrane region" description="Helical" evidence="2">
    <location>
        <begin position="107"/>
        <end position="125"/>
    </location>
</feature>
<accession>A0A2S8GEG8</accession>
<evidence type="ECO:0000256" key="1">
    <source>
        <dbReference type="SAM" id="MobiDB-lite"/>
    </source>
</evidence>
<protein>
    <submittedName>
        <fullName evidence="3">Uncharacterized protein</fullName>
    </submittedName>
</protein>
<dbReference type="OrthoDB" id="286468at2"/>
<name>A0A2S8GEG8_9BACT</name>
<reference evidence="3 4" key="1">
    <citation type="submission" date="2018-02" db="EMBL/GenBank/DDBJ databases">
        <title>Comparative genomes isolates from brazilian mangrove.</title>
        <authorList>
            <person name="Araujo J.E."/>
            <person name="Taketani R.G."/>
            <person name="Silva M.C.P."/>
            <person name="Loureco M.V."/>
            <person name="Andreote F.D."/>
        </authorList>
    </citation>
    <scope>NUCLEOTIDE SEQUENCE [LARGE SCALE GENOMIC DNA]</scope>
    <source>
        <strain evidence="3 4">NAP PRIS-MGV</strain>
    </source>
</reference>
<sequence length="178" mass="19229">MTDQGSNVTDPFSRYSLWALGVAIAICALVFGVLRLLGPLAACWTVLMLLVVGAHLLASYVGQRMDRDRKQQRRAALRSLPPEQDRTGVRPKRKNPNLAERTGLSGWQIYSTAQATVLGGALGVVSGRWLPPQEFNWAVLAVCLISGAALCGIWGFVIGNLTEHVVRSLISAHQGEAP</sequence>
<keyword evidence="2" id="KW-0812">Transmembrane</keyword>
<dbReference type="EMBL" id="PUIB01000002">
    <property type="protein sequence ID" value="PQO42710.1"/>
    <property type="molecule type" value="Genomic_DNA"/>
</dbReference>
<keyword evidence="2" id="KW-1133">Transmembrane helix</keyword>
<dbReference type="AlphaFoldDB" id="A0A2S8GEG8"/>
<keyword evidence="2" id="KW-0472">Membrane</keyword>
<dbReference type="Proteomes" id="UP000239388">
    <property type="component" value="Unassembled WGS sequence"/>
</dbReference>
<feature type="transmembrane region" description="Helical" evidence="2">
    <location>
        <begin position="137"/>
        <end position="158"/>
    </location>
</feature>
<dbReference type="RefSeq" id="WP_105350613.1">
    <property type="nucleotide sequence ID" value="NZ_PUIB01000002.1"/>
</dbReference>
<proteinExistence type="predicted"/>
<evidence type="ECO:0000256" key="2">
    <source>
        <dbReference type="SAM" id="Phobius"/>
    </source>
</evidence>
<evidence type="ECO:0000313" key="3">
    <source>
        <dbReference type="EMBL" id="PQO42710.1"/>
    </source>
</evidence>
<evidence type="ECO:0000313" key="4">
    <source>
        <dbReference type="Proteomes" id="UP000239388"/>
    </source>
</evidence>